<dbReference type="InterPro" id="IPR036388">
    <property type="entry name" value="WH-like_DNA-bd_sf"/>
</dbReference>
<dbReference type="Pfam" id="PF04297">
    <property type="entry name" value="UPF0122"/>
    <property type="match status" value="1"/>
</dbReference>
<evidence type="ECO:0000256" key="1">
    <source>
        <dbReference type="ARBA" id="ARBA00008720"/>
    </source>
</evidence>
<dbReference type="InterPro" id="IPR054831">
    <property type="entry name" value="UPF0122_fam_protein"/>
</dbReference>
<dbReference type="InterPro" id="IPR013324">
    <property type="entry name" value="RNA_pol_sigma_r3/r4-like"/>
</dbReference>
<evidence type="ECO:0000256" key="2">
    <source>
        <dbReference type="ARBA" id="ARBA00024764"/>
    </source>
</evidence>
<comment type="caution">
    <text evidence="4">The sequence shown here is derived from an EMBL/GenBank/DDBJ whole genome shotgun (WGS) entry which is preliminary data.</text>
</comment>
<dbReference type="PANTHER" id="PTHR40083">
    <property type="entry name" value="UPF0122 PROTEIN CBO2450/CLC_2298"/>
    <property type="match status" value="1"/>
</dbReference>
<evidence type="ECO:0000313" key="4">
    <source>
        <dbReference type="EMBL" id="MCY1712737.1"/>
    </source>
</evidence>
<comment type="similarity">
    <text evidence="1 3">Belongs to the UPF0122 family.</text>
</comment>
<keyword evidence="5" id="KW-1185">Reference proteome</keyword>
<dbReference type="RefSeq" id="WP_268056746.1">
    <property type="nucleotide sequence ID" value="NZ_JAPOHA010000001.1"/>
</dbReference>
<dbReference type="SUPFAM" id="SSF88659">
    <property type="entry name" value="Sigma3 and sigma4 domains of RNA polymerase sigma factors"/>
    <property type="match status" value="1"/>
</dbReference>
<dbReference type="InterPro" id="IPR007394">
    <property type="entry name" value="UPF0122"/>
</dbReference>
<reference evidence="4 5" key="1">
    <citation type="submission" date="2022-11" db="EMBL/GenBank/DDBJ databases">
        <authorList>
            <person name="Caiyu Z."/>
        </authorList>
    </citation>
    <scope>NUCLEOTIDE SEQUENCE [LARGE SCALE GENOMIC DNA]</scope>
    <source>
        <strain evidence="4 5">YR-4</strain>
    </source>
</reference>
<sequence length="120" mass="14188">MAKNLEISLLLDFYGDMLTEKQREVIECYYNEDLSLSEIADNQGITRQGVRDSIKRAEFQLLDMEERLGLARRFREMRRGLEQINAAAQRIKEFNQHSIYSNELEEDAKRILEITQKLCE</sequence>
<accession>A0ABT4BPC7</accession>
<evidence type="ECO:0000256" key="3">
    <source>
        <dbReference type="HAMAP-Rule" id="MF_00245"/>
    </source>
</evidence>
<gene>
    <name evidence="4" type="ORF">OUY18_00495</name>
</gene>
<keyword evidence="4" id="KW-0238">DNA-binding</keyword>
<organism evidence="4 5">
    <name type="scientific">Caproiciproducens galactitolivorans</name>
    <dbReference type="NCBI Taxonomy" id="642589"/>
    <lineage>
        <taxon>Bacteria</taxon>
        <taxon>Bacillati</taxon>
        <taxon>Bacillota</taxon>
        <taxon>Clostridia</taxon>
        <taxon>Eubacteriales</taxon>
        <taxon>Acutalibacteraceae</taxon>
        <taxon>Caproiciproducens</taxon>
    </lineage>
</organism>
<proteinExistence type="inferred from homology"/>
<dbReference type="GO" id="GO:0003677">
    <property type="term" value="F:DNA binding"/>
    <property type="evidence" value="ECO:0007669"/>
    <property type="project" value="UniProtKB-KW"/>
</dbReference>
<evidence type="ECO:0000313" key="5">
    <source>
        <dbReference type="Proteomes" id="UP001082703"/>
    </source>
</evidence>
<name>A0ABT4BPC7_9FIRM</name>
<dbReference type="EMBL" id="JAPOHA010000001">
    <property type="protein sequence ID" value="MCY1712737.1"/>
    <property type="molecule type" value="Genomic_DNA"/>
</dbReference>
<dbReference type="NCBIfam" id="NF045758">
    <property type="entry name" value="YlxM"/>
    <property type="match status" value="1"/>
</dbReference>
<protein>
    <recommendedName>
        <fullName evidence="3">UPF0122 protein OUY18_00495</fullName>
    </recommendedName>
</protein>
<dbReference type="Gene3D" id="1.10.10.10">
    <property type="entry name" value="Winged helix-like DNA-binding domain superfamily/Winged helix DNA-binding domain"/>
    <property type="match status" value="1"/>
</dbReference>
<dbReference type="PANTHER" id="PTHR40083:SF1">
    <property type="entry name" value="UPF0122 PROTEIN YLXM"/>
    <property type="match status" value="1"/>
</dbReference>
<dbReference type="HAMAP" id="MF_00245">
    <property type="entry name" value="UPF0122"/>
    <property type="match status" value="1"/>
</dbReference>
<dbReference type="Proteomes" id="UP001082703">
    <property type="component" value="Unassembled WGS sequence"/>
</dbReference>
<comment type="function">
    <text evidence="2 3">Might take part in the signal recognition particle (SRP) pathway. This is inferred from the conservation of its genetic proximity to ftsY/ffh. May be a regulatory protein.</text>
</comment>